<dbReference type="EMBL" id="QMKO01001496">
    <property type="protein sequence ID" value="RTG89545.1"/>
    <property type="molecule type" value="Genomic_DNA"/>
</dbReference>
<organism evidence="3 4">
    <name type="scientific">Schistosoma bovis</name>
    <name type="common">Blood fluke</name>
    <dbReference type="NCBI Taxonomy" id="6184"/>
    <lineage>
        <taxon>Eukaryota</taxon>
        <taxon>Metazoa</taxon>
        <taxon>Spiralia</taxon>
        <taxon>Lophotrochozoa</taxon>
        <taxon>Platyhelminthes</taxon>
        <taxon>Trematoda</taxon>
        <taxon>Digenea</taxon>
        <taxon>Strigeidida</taxon>
        <taxon>Schistosomatoidea</taxon>
        <taxon>Schistosomatidae</taxon>
        <taxon>Schistosoma</taxon>
    </lineage>
</organism>
<name>A0A430QPB7_SCHBO</name>
<dbReference type="GO" id="GO:1990115">
    <property type="term" value="P:RNA polymerase III assembly"/>
    <property type="evidence" value="ECO:0007669"/>
    <property type="project" value="TreeGrafter"/>
</dbReference>
<dbReference type="STRING" id="6184.A0A430QPB7"/>
<dbReference type="InterPro" id="IPR004127">
    <property type="entry name" value="Prefoldin_subunit_alpha"/>
</dbReference>
<dbReference type="GO" id="GO:1990114">
    <property type="term" value="P:RNA polymerase II core complex assembly"/>
    <property type="evidence" value="ECO:0007669"/>
    <property type="project" value="TreeGrafter"/>
</dbReference>
<dbReference type="PANTHER" id="PTHR12674:SF2">
    <property type="entry name" value="PREFOLDIN SUBUNIT 5"/>
    <property type="match status" value="1"/>
</dbReference>
<dbReference type="GO" id="GO:0016272">
    <property type="term" value="C:prefoldin complex"/>
    <property type="evidence" value="ECO:0007669"/>
    <property type="project" value="InterPro"/>
</dbReference>
<keyword evidence="2" id="KW-0143">Chaperone</keyword>
<dbReference type="NCBIfam" id="TIGR00293">
    <property type="entry name" value="prefoldin subunit alpha"/>
    <property type="match status" value="1"/>
</dbReference>
<dbReference type="AlphaFoldDB" id="A0A430QPB7"/>
<evidence type="ECO:0000256" key="1">
    <source>
        <dbReference type="ARBA" id="ARBA00010048"/>
    </source>
</evidence>
<accession>A0A430QPB7</accession>
<gene>
    <name evidence="3" type="ORF">DC041_0005774</name>
</gene>
<evidence type="ECO:0000256" key="2">
    <source>
        <dbReference type="ARBA" id="ARBA00023186"/>
    </source>
</evidence>
<dbReference type="GO" id="GO:0005737">
    <property type="term" value="C:cytoplasm"/>
    <property type="evidence" value="ECO:0007669"/>
    <property type="project" value="TreeGrafter"/>
</dbReference>
<protein>
    <submittedName>
        <fullName evidence="3">Prefoldin alpha subunit</fullName>
    </submittedName>
</protein>
<dbReference type="Pfam" id="PF02996">
    <property type="entry name" value="Prefoldin"/>
    <property type="match status" value="1"/>
</dbReference>
<evidence type="ECO:0000313" key="4">
    <source>
        <dbReference type="Proteomes" id="UP000290809"/>
    </source>
</evidence>
<dbReference type="GO" id="GO:0051082">
    <property type="term" value="F:unfolded protein binding"/>
    <property type="evidence" value="ECO:0007669"/>
    <property type="project" value="InterPro"/>
</dbReference>
<proteinExistence type="inferred from homology"/>
<comment type="caution">
    <text evidence="3">The sequence shown here is derived from an EMBL/GenBank/DDBJ whole genome shotgun (WGS) entry which is preliminary data.</text>
</comment>
<dbReference type="GO" id="GO:0006457">
    <property type="term" value="P:protein folding"/>
    <property type="evidence" value="ECO:0007669"/>
    <property type="project" value="InterPro"/>
</dbReference>
<dbReference type="InterPro" id="IPR011599">
    <property type="entry name" value="PFD_alpha_archaea"/>
</dbReference>
<keyword evidence="4" id="KW-1185">Reference proteome</keyword>
<dbReference type="PANTHER" id="PTHR12674">
    <property type="entry name" value="PREFOLDIN SUBUNIT 5"/>
    <property type="match status" value="1"/>
</dbReference>
<dbReference type="SUPFAM" id="SSF46579">
    <property type="entry name" value="Prefoldin"/>
    <property type="match status" value="1"/>
</dbReference>
<dbReference type="GO" id="GO:1990113">
    <property type="term" value="P:RNA polymerase I assembly"/>
    <property type="evidence" value="ECO:0007669"/>
    <property type="project" value="TreeGrafter"/>
</dbReference>
<dbReference type="Proteomes" id="UP000290809">
    <property type="component" value="Unassembled WGS sequence"/>
</dbReference>
<dbReference type="InterPro" id="IPR009053">
    <property type="entry name" value="Prefoldin"/>
</dbReference>
<dbReference type="CDD" id="cd23157">
    <property type="entry name" value="Prefoldin_5"/>
    <property type="match status" value="1"/>
</dbReference>
<evidence type="ECO:0000313" key="3">
    <source>
        <dbReference type="EMBL" id="RTG89545.1"/>
    </source>
</evidence>
<dbReference type="FunFam" id="1.10.287.370:FF:000004">
    <property type="entry name" value="Probable prefoldin subunit 5"/>
    <property type="match status" value="1"/>
</dbReference>
<dbReference type="Gene3D" id="1.10.287.370">
    <property type="match status" value="1"/>
</dbReference>
<reference evidence="3 4" key="1">
    <citation type="journal article" date="2019" name="PLoS Pathog.">
        <title>Genome sequence of the bovine parasite Schistosoma bovis Tanzania.</title>
        <authorList>
            <person name="Oey H."/>
            <person name="Zakrzewski M."/>
            <person name="Gobert G."/>
            <person name="Gravermann K."/>
            <person name="Stoye J."/>
            <person name="Jones M."/>
            <person name="Mcmanus D."/>
            <person name="Krause L."/>
        </authorList>
    </citation>
    <scope>NUCLEOTIDE SEQUENCE [LARGE SCALE GENOMIC DNA]</scope>
    <source>
        <strain evidence="3 4">TAN1997</strain>
    </source>
</reference>
<comment type="similarity">
    <text evidence="1">Belongs to the prefoldin subunit alpha family.</text>
</comment>
<sequence length="195" mass="21974">MTLTTQKQIMKNEWYTDSFNYSVVIGFQDDADTNFENYVTVLGMTSGTVSINELTIPQLQDLVRQFEQKIQFISASIQQLKSLQAQFVASKSCLGELTTEKENKDILVPLTSTLCVPGKLSDPSHVLVDIGTGYYVEMTVPEAESHFSRRVEYINKQIRKILPVLEEKTQAHKSISDVLDAKIQEFIKVRSAACS</sequence>